<dbReference type="InterPro" id="IPR036661">
    <property type="entry name" value="Luciferase-like_sf"/>
</dbReference>
<dbReference type="OrthoDB" id="9775082at2"/>
<proteinExistence type="predicted"/>
<dbReference type="Pfam" id="PF00296">
    <property type="entry name" value="Bac_luciferase"/>
    <property type="match status" value="1"/>
</dbReference>
<gene>
    <name evidence="5" type="ORF">SAMN05444920_102473</name>
</gene>
<dbReference type="GO" id="GO:0016705">
    <property type="term" value="F:oxidoreductase activity, acting on paired donors, with incorporation or reduction of molecular oxygen"/>
    <property type="evidence" value="ECO:0007669"/>
    <property type="project" value="InterPro"/>
</dbReference>
<sequence>MHDLWFGAFLSPEAAGRERLLRHVTLADRLGLDLVGVQDHPYQAGFLDTWTLLSAVAARTERIRLVPDVLNLPLRPPAVLAGAAASLDLLSGGRVELGLGAGAFWDAVAAMGGRRLSPPRSIEALAEAITIIRALWTPGEPVVFEGAHYRLGGARPGPFPAHPIGIWIGAIKRRMLELTGRMGDGWLASSFCSPPGAVAAQAGILDAAAADAGRDAAEIRKVYNIGGTFSPLPGPGFLDGPPALWAEQLTELVLDVGMTGFVLAPGPEAERDLRTFAQEVAPAVREAVAREHGGPAPAPAERPVTLADLDEEGRPSSPKRDPAALTPEQRRLGRHLVEVHDGYRREMRQVQDAVEQVASELPAIDRLTVRQNHWTLGTFCATFCRLLTVHHTVRNETMFPALLERDPALAPVIKKLEQEHEVIAELLTRLDEACLEMLRNPARIDLVRIRADRLADVLSSHFAYEEAELAEPIARLEVCVWLGDRLIG</sequence>
<dbReference type="CDD" id="cd12108">
    <property type="entry name" value="Hr-like"/>
    <property type="match status" value="1"/>
</dbReference>
<evidence type="ECO:0000259" key="4">
    <source>
        <dbReference type="Pfam" id="PF01814"/>
    </source>
</evidence>
<dbReference type="InterPro" id="IPR012312">
    <property type="entry name" value="Hemerythrin-like"/>
</dbReference>
<feature type="compositionally biased region" description="Basic and acidic residues" evidence="2">
    <location>
        <begin position="312"/>
        <end position="331"/>
    </location>
</feature>
<protein>
    <submittedName>
        <fullName evidence="5">Hemerythrin HHE cation binding domain-containing protein</fullName>
    </submittedName>
</protein>
<accession>A0A1H5YY95</accession>
<keyword evidence="6" id="KW-1185">Reference proteome</keyword>
<evidence type="ECO:0000256" key="1">
    <source>
        <dbReference type="ARBA" id="ARBA00023002"/>
    </source>
</evidence>
<reference evidence="5 6" key="1">
    <citation type="submission" date="2016-10" db="EMBL/GenBank/DDBJ databases">
        <authorList>
            <person name="de Groot N.N."/>
        </authorList>
    </citation>
    <scope>NUCLEOTIDE SEQUENCE [LARGE SCALE GENOMIC DNA]</scope>
    <source>
        <strain evidence="5 6">CGMCC 4.7037</strain>
    </source>
</reference>
<dbReference type="Gene3D" id="3.20.20.30">
    <property type="entry name" value="Luciferase-like domain"/>
    <property type="match status" value="1"/>
</dbReference>
<evidence type="ECO:0000256" key="2">
    <source>
        <dbReference type="SAM" id="MobiDB-lite"/>
    </source>
</evidence>
<name>A0A1H5YY95_9ACTN</name>
<dbReference type="InterPro" id="IPR011251">
    <property type="entry name" value="Luciferase-like_dom"/>
</dbReference>
<dbReference type="Pfam" id="PF01814">
    <property type="entry name" value="Hemerythrin"/>
    <property type="match status" value="1"/>
</dbReference>
<feature type="domain" description="Luciferase-like" evidence="3">
    <location>
        <begin position="16"/>
        <end position="223"/>
    </location>
</feature>
<feature type="region of interest" description="Disordered" evidence="2">
    <location>
        <begin position="309"/>
        <end position="331"/>
    </location>
</feature>
<feature type="domain" description="Hemerythrin-like" evidence="4">
    <location>
        <begin position="335"/>
        <end position="470"/>
    </location>
</feature>
<evidence type="ECO:0000259" key="3">
    <source>
        <dbReference type="Pfam" id="PF00296"/>
    </source>
</evidence>
<evidence type="ECO:0000313" key="6">
    <source>
        <dbReference type="Proteomes" id="UP000236732"/>
    </source>
</evidence>
<dbReference type="InterPro" id="IPR050564">
    <property type="entry name" value="F420-G6PD/mer"/>
</dbReference>
<dbReference type="EMBL" id="FNVT01000002">
    <property type="protein sequence ID" value="SEG29203.1"/>
    <property type="molecule type" value="Genomic_DNA"/>
</dbReference>
<dbReference type="PANTHER" id="PTHR43244:SF1">
    <property type="entry name" value="5,10-METHYLENETETRAHYDROMETHANOPTERIN REDUCTASE"/>
    <property type="match status" value="1"/>
</dbReference>
<keyword evidence="1" id="KW-0560">Oxidoreductase</keyword>
<organism evidence="5 6">
    <name type="scientific">Nonomuraea solani</name>
    <dbReference type="NCBI Taxonomy" id="1144553"/>
    <lineage>
        <taxon>Bacteria</taxon>
        <taxon>Bacillati</taxon>
        <taxon>Actinomycetota</taxon>
        <taxon>Actinomycetes</taxon>
        <taxon>Streptosporangiales</taxon>
        <taxon>Streptosporangiaceae</taxon>
        <taxon>Nonomuraea</taxon>
    </lineage>
</organism>
<dbReference type="AlphaFoldDB" id="A0A1H5YY95"/>
<dbReference type="PANTHER" id="PTHR43244">
    <property type="match status" value="1"/>
</dbReference>
<dbReference type="Proteomes" id="UP000236732">
    <property type="component" value="Unassembled WGS sequence"/>
</dbReference>
<dbReference type="RefSeq" id="WP_103955144.1">
    <property type="nucleotide sequence ID" value="NZ_FNVT01000002.1"/>
</dbReference>
<evidence type="ECO:0000313" key="5">
    <source>
        <dbReference type="EMBL" id="SEG29203.1"/>
    </source>
</evidence>
<dbReference type="SUPFAM" id="SSF51679">
    <property type="entry name" value="Bacterial luciferase-like"/>
    <property type="match status" value="1"/>
</dbReference>
<dbReference type="Gene3D" id="1.20.120.520">
    <property type="entry name" value="nmb1532 protein domain like"/>
    <property type="match status" value="1"/>
</dbReference>